<evidence type="ECO:0000256" key="1">
    <source>
        <dbReference type="SAM" id="Phobius"/>
    </source>
</evidence>
<accession>A0AAV8VEX9</accession>
<comment type="caution">
    <text evidence="2">The sequence shown here is derived from an EMBL/GenBank/DDBJ whole genome shotgun (WGS) entry which is preliminary data.</text>
</comment>
<sequence>MHTYGRIHHKLRHSFRMFLLLLLVMGVCWLFFLASFSKFEGLVNAHIIVNTFQGPLILYICIFNQKHVSYLIRKTCCYTNCICPCCRPEPECEWGDEMTAMNTELNY</sequence>
<dbReference type="PANTHER" id="PTHR46953:SF2">
    <property type="entry name" value="G-PROTEIN COUPLED RECEPTOR MTH-LIKE 5-RELATED"/>
    <property type="match status" value="1"/>
</dbReference>
<evidence type="ECO:0000313" key="3">
    <source>
        <dbReference type="Proteomes" id="UP001159042"/>
    </source>
</evidence>
<dbReference type="EMBL" id="JANEYG010000121">
    <property type="protein sequence ID" value="KAJ8912561.1"/>
    <property type="molecule type" value="Genomic_DNA"/>
</dbReference>
<dbReference type="Gene3D" id="1.20.1070.10">
    <property type="entry name" value="Rhodopsin 7-helix transmembrane proteins"/>
    <property type="match status" value="1"/>
</dbReference>
<evidence type="ECO:0000313" key="2">
    <source>
        <dbReference type="EMBL" id="KAJ8912561.1"/>
    </source>
</evidence>
<dbReference type="PANTHER" id="PTHR46953">
    <property type="entry name" value="G-PROTEIN COUPLED RECEPTOR MTH-LIKE 1-RELATED"/>
    <property type="match status" value="1"/>
</dbReference>
<gene>
    <name evidence="2" type="ORF">NQ315_006633</name>
</gene>
<organism evidence="2 3">
    <name type="scientific">Exocentrus adspersus</name>
    <dbReference type="NCBI Taxonomy" id="1586481"/>
    <lineage>
        <taxon>Eukaryota</taxon>
        <taxon>Metazoa</taxon>
        <taxon>Ecdysozoa</taxon>
        <taxon>Arthropoda</taxon>
        <taxon>Hexapoda</taxon>
        <taxon>Insecta</taxon>
        <taxon>Pterygota</taxon>
        <taxon>Neoptera</taxon>
        <taxon>Endopterygota</taxon>
        <taxon>Coleoptera</taxon>
        <taxon>Polyphaga</taxon>
        <taxon>Cucujiformia</taxon>
        <taxon>Chrysomeloidea</taxon>
        <taxon>Cerambycidae</taxon>
        <taxon>Lamiinae</taxon>
        <taxon>Acanthocinini</taxon>
        <taxon>Exocentrus</taxon>
    </lineage>
</organism>
<proteinExistence type="predicted"/>
<keyword evidence="1" id="KW-1133">Transmembrane helix</keyword>
<keyword evidence="3" id="KW-1185">Reference proteome</keyword>
<dbReference type="Proteomes" id="UP001159042">
    <property type="component" value="Unassembled WGS sequence"/>
</dbReference>
<reference evidence="2 3" key="1">
    <citation type="journal article" date="2023" name="Insect Mol. Biol.">
        <title>Genome sequencing provides insights into the evolution of gene families encoding plant cell wall-degrading enzymes in longhorned beetles.</title>
        <authorList>
            <person name="Shin N.R."/>
            <person name="Okamura Y."/>
            <person name="Kirsch R."/>
            <person name="Pauchet Y."/>
        </authorList>
    </citation>
    <scope>NUCLEOTIDE SEQUENCE [LARGE SCALE GENOMIC DNA]</scope>
    <source>
        <strain evidence="2">EAD_L_NR</strain>
    </source>
</reference>
<evidence type="ECO:0008006" key="4">
    <source>
        <dbReference type="Google" id="ProtNLM"/>
    </source>
</evidence>
<name>A0AAV8VEX9_9CUCU</name>
<feature type="transmembrane region" description="Helical" evidence="1">
    <location>
        <begin position="15"/>
        <end position="36"/>
    </location>
</feature>
<dbReference type="InterPro" id="IPR052808">
    <property type="entry name" value="GPCR_Mth-like"/>
</dbReference>
<keyword evidence="1" id="KW-0472">Membrane</keyword>
<feature type="transmembrane region" description="Helical" evidence="1">
    <location>
        <begin position="42"/>
        <end position="63"/>
    </location>
</feature>
<dbReference type="AlphaFoldDB" id="A0AAV8VEX9"/>
<protein>
    <recommendedName>
        <fullName evidence="4">G-protein coupled receptors family 2 profile 2 domain-containing protein</fullName>
    </recommendedName>
</protein>
<keyword evidence="1" id="KW-0812">Transmembrane</keyword>